<dbReference type="EMBL" id="JACAZE010000027">
    <property type="protein sequence ID" value="KAF7290102.1"/>
    <property type="molecule type" value="Genomic_DNA"/>
</dbReference>
<dbReference type="AlphaFoldDB" id="A0A8H6VQ96"/>
<comment type="caution">
    <text evidence="1">The sequence shown here is derived from an EMBL/GenBank/DDBJ whole genome shotgun (WGS) entry which is preliminary data.</text>
</comment>
<proteinExistence type="predicted"/>
<name>A0A8H6VQ96_MYCCL</name>
<organism evidence="1 2">
    <name type="scientific">Mycena chlorophos</name>
    <name type="common">Agaric fungus</name>
    <name type="synonym">Agaricus chlorophos</name>
    <dbReference type="NCBI Taxonomy" id="658473"/>
    <lineage>
        <taxon>Eukaryota</taxon>
        <taxon>Fungi</taxon>
        <taxon>Dikarya</taxon>
        <taxon>Basidiomycota</taxon>
        <taxon>Agaricomycotina</taxon>
        <taxon>Agaricomycetes</taxon>
        <taxon>Agaricomycetidae</taxon>
        <taxon>Agaricales</taxon>
        <taxon>Marasmiineae</taxon>
        <taxon>Mycenaceae</taxon>
        <taxon>Mycena</taxon>
    </lineage>
</organism>
<evidence type="ECO:0008006" key="3">
    <source>
        <dbReference type="Google" id="ProtNLM"/>
    </source>
</evidence>
<sequence length="228" mass="26474">MDTLPQEVIARIVDELDDREASLRACALVSSQFTEPCQRRLFSKLHMQPQEVALYLCYISYTAAINHFHNFPHLAGYVKHLELNLLNFSKETPMQALARILDHLRNICDVTLKQGGFYFLSHAGGVEAYTQFHRVLDMIWSCEPQIWNTLCFRTLPNVPWELIREGLWRTSTLRVYVWNFWSWRHIKTSRRQRAPVAYLDLGFGFWTSTKPGAFISLFVASLDDASSS</sequence>
<reference evidence="1" key="1">
    <citation type="submission" date="2020-05" db="EMBL/GenBank/DDBJ databases">
        <title>Mycena genomes resolve the evolution of fungal bioluminescence.</title>
        <authorList>
            <person name="Tsai I.J."/>
        </authorList>
    </citation>
    <scope>NUCLEOTIDE SEQUENCE</scope>
    <source>
        <strain evidence="1">110903Hualien_Pintung</strain>
    </source>
</reference>
<keyword evidence="2" id="KW-1185">Reference proteome</keyword>
<dbReference type="Proteomes" id="UP000613580">
    <property type="component" value="Unassembled WGS sequence"/>
</dbReference>
<evidence type="ECO:0000313" key="2">
    <source>
        <dbReference type="Proteomes" id="UP000613580"/>
    </source>
</evidence>
<dbReference type="OrthoDB" id="2745898at2759"/>
<gene>
    <name evidence="1" type="ORF">HMN09_01315400</name>
</gene>
<evidence type="ECO:0000313" key="1">
    <source>
        <dbReference type="EMBL" id="KAF7290102.1"/>
    </source>
</evidence>
<protein>
    <recommendedName>
        <fullName evidence="3">F-box domain-containing protein</fullName>
    </recommendedName>
</protein>
<accession>A0A8H6VQ96</accession>